<dbReference type="FunFam" id="1.10.10.10:FF:000001">
    <property type="entry name" value="LysR family transcriptional regulator"/>
    <property type="match status" value="1"/>
</dbReference>
<proteinExistence type="inferred from homology"/>
<feature type="domain" description="HTH lysR-type" evidence="5">
    <location>
        <begin position="29"/>
        <end position="80"/>
    </location>
</feature>
<evidence type="ECO:0000256" key="1">
    <source>
        <dbReference type="ARBA" id="ARBA00009437"/>
    </source>
</evidence>
<dbReference type="GO" id="GO:0043565">
    <property type="term" value="F:sequence-specific DNA binding"/>
    <property type="evidence" value="ECO:0007669"/>
    <property type="project" value="TreeGrafter"/>
</dbReference>
<dbReference type="Gene3D" id="3.40.190.290">
    <property type="match status" value="1"/>
</dbReference>
<dbReference type="InterPro" id="IPR036388">
    <property type="entry name" value="WH-like_DNA-bd_sf"/>
</dbReference>
<comment type="similarity">
    <text evidence="1">Belongs to the LysR transcriptional regulatory family.</text>
</comment>
<dbReference type="Gene3D" id="1.10.10.10">
    <property type="entry name" value="Winged helix-like DNA-binding domain superfamily/Winged helix DNA-binding domain"/>
    <property type="match status" value="1"/>
</dbReference>
<keyword evidence="4" id="KW-0804">Transcription</keyword>
<dbReference type="GO" id="GO:0003700">
    <property type="term" value="F:DNA-binding transcription factor activity"/>
    <property type="evidence" value="ECO:0007669"/>
    <property type="project" value="InterPro"/>
</dbReference>
<protein>
    <submittedName>
        <fullName evidence="6">LysR family transcriptional regulator</fullName>
    </submittedName>
</protein>
<dbReference type="Pfam" id="PF03466">
    <property type="entry name" value="LysR_substrate"/>
    <property type="match status" value="1"/>
</dbReference>
<dbReference type="InterPro" id="IPR058163">
    <property type="entry name" value="LysR-type_TF_proteobact-type"/>
</dbReference>
<dbReference type="GO" id="GO:0006351">
    <property type="term" value="P:DNA-templated transcription"/>
    <property type="evidence" value="ECO:0007669"/>
    <property type="project" value="TreeGrafter"/>
</dbReference>
<name>A0A370MXU2_9BURK</name>
<dbReference type="Proteomes" id="UP000254875">
    <property type="component" value="Unassembled WGS sequence"/>
</dbReference>
<gene>
    <name evidence="6" type="ORF">DLM46_34905</name>
</gene>
<dbReference type="SUPFAM" id="SSF46785">
    <property type="entry name" value="Winged helix' DNA-binding domain"/>
    <property type="match status" value="1"/>
</dbReference>
<dbReference type="InterPro" id="IPR036390">
    <property type="entry name" value="WH_DNA-bd_sf"/>
</dbReference>
<keyword evidence="7" id="KW-1185">Reference proteome</keyword>
<dbReference type="InterPro" id="IPR005119">
    <property type="entry name" value="LysR_subst-bd"/>
</dbReference>
<dbReference type="PROSITE" id="PS50931">
    <property type="entry name" value="HTH_LYSR"/>
    <property type="match status" value="1"/>
</dbReference>
<dbReference type="EMBL" id="QHKS01000039">
    <property type="protein sequence ID" value="RDJ98136.1"/>
    <property type="molecule type" value="Genomic_DNA"/>
</dbReference>
<evidence type="ECO:0000313" key="6">
    <source>
        <dbReference type="EMBL" id="RDJ98136.1"/>
    </source>
</evidence>
<dbReference type="CDD" id="cd08422">
    <property type="entry name" value="PBP2_CrgA_like"/>
    <property type="match status" value="1"/>
</dbReference>
<dbReference type="OrthoDB" id="8523827at2"/>
<sequence length="346" mass="37857">MQSPLLGTAAADNSDALASSFATSYPGVVAFITVVAEGGFCKAADRLGITRSAVSRVIQKLEAQVGLRLLSRTTRSISLTREGEIFHARCQPSVALIKEAMEDMRDLRDGPPRGRLRVSAPVGFGRKVVAPLLWGFQEKYPDIEIELHLSCVASDFTSDRIDVSFLNGRLADSRIVAKQIVPMQTLVCASPEYAVRRGMPESPDAVMQHDCINVRLPSGRVDEWEFKVEGGSRKLTPPSRLMFNDVGLVLEAVLKGKGIAQLGGYLICDLLREGKLVHSMSQYAPNDRGHYICYLSRQHLPSRIRVFVDHMTAAIRALDLQCAGTFSPTRDDRQAASAPLVPLPGQ</sequence>
<dbReference type="Pfam" id="PF00126">
    <property type="entry name" value="HTH_1"/>
    <property type="match status" value="1"/>
</dbReference>
<keyword evidence="2" id="KW-0805">Transcription regulation</keyword>
<comment type="caution">
    <text evidence="6">The sequence shown here is derived from an EMBL/GenBank/DDBJ whole genome shotgun (WGS) entry which is preliminary data.</text>
</comment>
<organism evidence="6 7">
    <name type="scientific">Paraburkholderia lacunae</name>
    <dbReference type="NCBI Taxonomy" id="2211104"/>
    <lineage>
        <taxon>Bacteria</taxon>
        <taxon>Pseudomonadati</taxon>
        <taxon>Pseudomonadota</taxon>
        <taxon>Betaproteobacteria</taxon>
        <taxon>Burkholderiales</taxon>
        <taxon>Burkholderiaceae</taxon>
        <taxon>Paraburkholderia</taxon>
    </lineage>
</organism>
<dbReference type="PRINTS" id="PR00039">
    <property type="entry name" value="HTHLYSR"/>
</dbReference>
<evidence type="ECO:0000256" key="4">
    <source>
        <dbReference type="ARBA" id="ARBA00023163"/>
    </source>
</evidence>
<accession>A0A370MXU2</accession>
<evidence type="ECO:0000313" key="7">
    <source>
        <dbReference type="Proteomes" id="UP000254875"/>
    </source>
</evidence>
<evidence type="ECO:0000256" key="3">
    <source>
        <dbReference type="ARBA" id="ARBA00023125"/>
    </source>
</evidence>
<evidence type="ECO:0000256" key="2">
    <source>
        <dbReference type="ARBA" id="ARBA00023015"/>
    </source>
</evidence>
<dbReference type="SUPFAM" id="SSF53850">
    <property type="entry name" value="Periplasmic binding protein-like II"/>
    <property type="match status" value="1"/>
</dbReference>
<reference evidence="7" key="1">
    <citation type="submission" date="2018-05" db="EMBL/GenBank/DDBJ databases">
        <authorList>
            <person name="Feng T."/>
        </authorList>
    </citation>
    <scope>NUCLEOTIDE SEQUENCE [LARGE SCALE GENOMIC DNA]</scope>
    <source>
        <strain evidence="7">S27</strain>
    </source>
</reference>
<evidence type="ECO:0000259" key="5">
    <source>
        <dbReference type="PROSITE" id="PS50931"/>
    </source>
</evidence>
<dbReference type="AlphaFoldDB" id="A0A370MXU2"/>
<keyword evidence="3" id="KW-0238">DNA-binding</keyword>
<dbReference type="InterPro" id="IPR000847">
    <property type="entry name" value="LysR_HTH_N"/>
</dbReference>
<dbReference type="PANTHER" id="PTHR30537">
    <property type="entry name" value="HTH-TYPE TRANSCRIPTIONAL REGULATOR"/>
    <property type="match status" value="1"/>
</dbReference>
<dbReference type="PANTHER" id="PTHR30537:SF1">
    <property type="entry name" value="HTH-TYPE TRANSCRIPTIONAL REGULATOR PGRR"/>
    <property type="match status" value="1"/>
</dbReference>